<reference evidence="1 2" key="1">
    <citation type="journal article" date="2019" name="Sci. Rep.">
        <title>Orb-weaving spider Araneus ventricosus genome elucidates the spidroin gene catalogue.</title>
        <authorList>
            <person name="Kono N."/>
            <person name="Nakamura H."/>
            <person name="Ohtoshi R."/>
            <person name="Moran D.A.P."/>
            <person name="Shinohara A."/>
            <person name="Yoshida Y."/>
            <person name="Fujiwara M."/>
            <person name="Mori M."/>
            <person name="Tomita M."/>
            <person name="Arakawa K."/>
        </authorList>
    </citation>
    <scope>NUCLEOTIDE SEQUENCE [LARGE SCALE GENOMIC DNA]</scope>
</reference>
<gene>
    <name evidence="1" type="ORF">AVEN_204158_1</name>
</gene>
<dbReference type="GO" id="GO:0006811">
    <property type="term" value="P:monoatomic ion transport"/>
    <property type="evidence" value="ECO:0007669"/>
    <property type="project" value="InterPro"/>
</dbReference>
<organism evidence="1 2">
    <name type="scientific">Araneus ventricosus</name>
    <name type="common">Orbweaver spider</name>
    <name type="synonym">Epeira ventricosa</name>
    <dbReference type="NCBI Taxonomy" id="182803"/>
    <lineage>
        <taxon>Eukaryota</taxon>
        <taxon>Metazoa</taxon>
        <taxon>Ecdysozoa</taxon>
        <taxon>Arthropoda</taxon>
        <taxon>Chelicerata</taxon>
        <taxon>Arachnida</taxon>
        <taxon>Araneae</taxon>
        <taxon>Araneomorphae</taxon>
        <taxon>Entelegynae</taxon>
        <taxon>Araneoidea</taxon>
        <taxon>Araneidae</taxon>
        <taxon>Araneus</taxon>
    </lineage>
</organism>
<dbReference type="AlphaFoldDB" id="A0A4Y2MI83"/>
<dbReference type="Proteomes" id="UP000499080">
    <property type="component" value="Unassembled WGS sequence"/>
</dbReference>
<keyword evidence="2" id="KW-1185">Reference proteome</keyword>
<dbReference type="SUPFAM" id="SSF90112">
    <property type="entry name" value="Neurotransmitter-gated ion-channel transmembrane pore"/>
    <property type="match status" value="1"/>
</dbReference>
<comment type="caution">
    <text evidence="1">The sequence shown here is derived from an EMBL/GenBank/DDBJ whole genome shotgun (WGS) entry which is preliminary data.</text>
</comment>
<sequence>MTLCLQPLQLLNQLDGHGTIRTDRQLVLFYRFDPEFNADLQLRNTGDKTEIFFKKGRKMKLYPLITDEDKQIKFIQSSKSPSPVQEMNFKECQKCLERQAWGPRVDEICKTVFPGSFLIFAIVYWVHYLRIYNDHLL</sequence>
<proteinExistence type="predicted"/>
<dbReference type="OrthoDB" id="6430286at2759"/>
<accession>A0A4Y2MI83</accession>
<evidence type="ECO:0000313" key="1">
    <source>
        <dbReference type="EMBL" id="GBN26363.1"/>
    </source>
</evidence>
<dbReference type="GO" id="GO:0016020">
    <property type="term" value="C:membrane"/>
    <property type="evidence" value="ECO:0007669"/>
    <property type="project" value="InterPro"/>
</dbReference>
<evidence type="ECO:0000313" key="2">
    <source>
        <dbReference type="Proteomes" id="UP000499080"/>
    </source>
</evidence>
<name>A0A4Y2MI83_ARAVE</name>
<dbReference type="EMBL" id="BGPR01007374">
    <property type="protein sequence ID" value="GBN26363.1"/>
    <property type="molecule type" value="Genomic_DNA"/>
</dbReference>
<dbReference type="InterPro" id="IPR036719">
    <property type="entry name" value="Neuro-gated_channel_TM_sf"/>
</dbReference>
<protein>
    <submittedName>
        <fullName evidence="1">Uncharacterized protein</fullName>
    </submittedName>
</protein>